<dbReference type="Proteomes" id="UP000189059">
    <property type="component" value="Unassembled WGS sequence"/>
</dbReference>
<dbReference type="RefSeq" id="WP_077567036.1">
    <property type="nucleotide sequence ID" value="NZ_CP016809.1"/>
</dbReference>
<dbReference type="EMBL" id="CP016809">
    <property type="protein sequence ID" value="ANY75588.1"/>
    <property type="molecule type" value="Genomic_DNA"/>
</dbReference>
<dbReference type="OrthoDB" id="9787476at2"/>
<proteinExistence type="inferred from homology"/>
<evidence type="ECO:0000256" key="2">
    <source>
        <dbReference type="ARBA" id="ARBA00022801"/>
    </source>
</evidence>
<evidence type="ECO:0000259" key="4">
    <source>
        <dbReference type="PROSITE" id="PS51462"/>
    </source>
</evidence>
<sequence length="152" mass="17385">MNVYHRDIRQYIGKRSVVRVKAAVLVLNEHGELLLLKRQNRDVWGLPMGNLKPGEALEDTASRELWEETGLTADEMRLLELVSGPEYMKKHLGGDEEYYVIGLYEATGLRSAIQLSMDAEISLKFFNRENLPQMDKITIRLLDKANKAKEAP</sequence>
<dbReference type="KEGG" id="pib:BBD41_25105"/>
<evidence type="ECO:0000313" key="6">
    <source>
        <dbReference type="EMBL" id="OOC62237.1"/>
    </source>
</evidence>
<feature type="domain" description="Nudix hydrolase" evidence="4">
    <location>
        <begin position="17"/>
        <end position="152"/>
    </location>
</feature>
<reference evidence="6 7" key="2">
    <citation type="submission" date="2016-12" db="EMBL/GenBank/DDBJ databases">
        <title>Genome sequencing and description of Paenibacillus sp. nov. from high altitude lake in the Indian Trans- Himalayas.</title>
        <authorList>
            <person name="Kiran S."/>
            <person name="Swarnkar M.K."/>
            <person name="Rana A."/>
            <person name="Tewari R."/>
            <person name="Gulati A."/>
        </authorList>
    </citation>
    <scope>NUCLEOTIDE SEQUENCE [LARGE SCALE GENOMIC DNA]</scope>
    <source>
        <strain evidence="6 7">IHBB 9951</strain>
    </source>
</reference>
<comment type="similarity">
    <text evidence="3">Belongs to the Nudix hydrolase family.</text>
</comment>
<dbReference type="AlphaFoldDB" id="A0A1B2E6I8"/>
<dbReference type="Pfam" id="PF00293">
    <property type="entry name" value="NUDIX"/>
    <property type="match status" value="1"/>
</dbReference>
<name>A0A1B2E6I8_9BACL</name>
<dbReference type="InterPro" id="IPR015797">
    <property type="entry name" value="NUDIX_hydrolase-like_dom_sf"/>
</dbReference>
<keyword evidence="2 3" id="KW-0378">Hydrolase</keyword>
<dbReference type="InterPro" id="IPR000086">
    <property type="entry name" value="NUDIX_hydrolase_dom"/>
</dbReference>
<evidence type="ECO:0000313" key="7">
    <source>
        <dbReference type="Proteomes" id="UP000189059"/>
    </source>
</evidence>
<evidence type="ECO:0000256" key="3">
    <source>
        <dbReference type="RuleBase" id="RU003476"/>
    </source>
</evidence>
<dbReference type="PROSITE" id="PS51462">
    <property type="entry name" value="NUDIX"/>
    <property type="match status" value="1"/>
</dbReference>
<dbReference type="GO" id="GO:0016787">
    <property type="term" value="F:hydrolase activity"/>
    <property type="evidence" value="ECO:0007669"/>
    <property type="project" value="UniProtKB-KW"/>
</dbReference>
<protein>
    <submittedName>
        <fullName evidence="5">NUDIX hydrolase</fullName>
    </submittedName>
</protein>
<evidence type="ECO:0000313" key="5">
    <source>
        <dbReference type="EMBL" id="ANY75588.1"/>
    </source>
</evidence>
<dbReference type="InterPro" id="IPR020084">
    <property type="entry name" value="NUDIX_hydrolase_CS"/>
</dbReference>
<accession>A0A1B2E6I8</accession>
<dbReference type="Gene3D" id="3.90.79.10">
    <property type="entry name" value="Nucleoside Triphosphate Pyrophosphohydrolase"/>
    <property type="match status" value="1"/>
</dbReference>
<dbReference type="PROSITE" id="PS00893">
    <property type="entry name" value="NUDIX_BOX"/>
    <property type="match status" value="1"/>
</dbReference>
<dbReference type="PANTHER" id="PTHR43046">
    <property type="entry name" value="GDP-MANNOSE MANNOSYL HYDROLASE"/>
    <property type="match status" value="1"/>
</dbReference>
<comment type="cofactor">
    <cofactor evidence="1">
        <name>Mg(2+)</name>
        <dbReference type="ChEBI" id="CHEBI:18420"/>
    </cofactor>
</comment>
<organism evidence="5">
    <name type="scientific">Paenibacillus ihbetae</name>
    <dbReference type="NCBI Taxonomy" id="1870820"/>
    <lineage>
        <taxon>Bacteria</taxon>
        <taxon>Bacillati</taxon>
        <taxon>Bacillota</taxon>
        <taxon>Bacilli</taxon>
        <taxon>Bacillales</taxon>
        <taxon>Paenibacillaceae</taxon>
        <taxon>Paenibacillus</taxon>
    </lineage>
</organism>
<dbReference type="PRINTS" id="PR00502">
    <property type="entry name" value="NUDIXFAMILY"/>
</dbReference>
<evidence type="ECO:0000256" key="1">
    <source>
        <dbReference type="ARBA" id="ARBA00001946"/>
    </source>
</evidence>
<reference evidence="5" key="1">
    <citation type="submission" date="2016-08" db="EMBL/GenBank/DDBJ databases">
        <title>Complete Genome Seqeunce of Paenibacillus sp. nov. IHBB 9852 from high altitute lake of Indian trans-Himalayas.</title>
        <authorList>
            <person name="Kiran S."/>
            <person name="Swarnkar M.K."/>
            <person name="Rana A."/>
            <person name="Tewari R."/>
            <person name="Gulati A."/>
        </authorList>
    </citation>
    <scope>NUCLEOTIDE SEQUENCE [LARGE SCALE GENOMIC DNA]</scope>
    <source>
        <strain evidence="5">IHBB 9852</strain>
    </source>
</reference>
<dbReference type="EMBL" id="MRVI01000001">
    <property type="protein sequence ID" value="OOC62237.1"/>
    <property type="molecule type" value="Genomic_DNA"/>
</dbReference>
<dbReference type="SUPFAM" id="SSF55811">
    <property type="entry name" value="Nudix"/>
    <property type="match status" value="1"/>
</dbReference>
<gene>
    <name evidence="6" type="ORF">BBD40_10435</name>
    <name evidence="5" type="ORF">BBD41_25105</name>
</gene>
<keyword evidence="7" id="KW-1185">Reference proteome</keyword>
<dbReference type="PANTHER" id="PTHR43046:SF2">
    <property type="entry name" value="8-OXO-DGTP DIPHOSPHATASE-RELATED"/>
    <property type="match status" value="1"/>
</dbReference>
<dbReference type="InterPro" id="IPR020476">
    <property type="entry name" value="Nudix_hydrolase"/>
</dbReference>